<dbReference type="InterPro" id="IPR001753">
    <property type="entry name" value="Enoyl-CoA_hydra/iso"/>
</dbReference>
<dbReference type="GeneID" id="70248486"/>
<proteinExistence type="inferred from homology"/>
<dbReference type="RefSeq" id="XP_046073533.1">
    <property type="nucleotide sequence ID" value="XM_046218199.1"/>
</dbReference>
<accession>A0AAD4KV86</accession>
<dbReference type="SUPFAM" id="SSF52096">
    <property type="entry name" value="ClpP/crotonase"/>
    <property type="match status" value="1"/>
</dbReference>
<evidence type="ECO:0000313" key="3">
    <source>
        <dbReference type="Proteomes" id="UP001201262"/>
    </source>
</evidence>
<keyword evidence="3" id="KW-1185">Reference proteome</keyword>
<name>A0AAD4KV86_9EURO</name>
<dbReference type="InterPro" id="IPR014748">
    <property type="entry name" value="Enoyl-CoA_hydra_C"/>
</dbReference>
<gene>
    <name evidence="2" type="ORF">BGW36DRAFT_396667</name>
</gene>
<reference evidence="2" key="1">
    <citation type="submission" date="2021-12" db="EMBL/GenBank/DDBJ databases">
        <title>Convergent genome expansion in fungi linked to evolution of root-endophyte symbiosis.</title>
        <authorList>
            <consortium name="DOE Joint Genome Institute"/>
            <person name="Ke Y.-H."/>
            <person name="Bonito G."/>
            <person name="Liao H.-L."/>
            <person name="Looney B."/>
            <person name="Rojas-Flechas A."/>
            <person name="Nash J."/>
            <person name="Hameed K."/>
            <person name="Schadt C."/>
            <person name="Martin F."/>
            <person name="Crous P.W."/>
            <person name="Miettinen O."/>
            <person name="Magnuson J.K."/>
            <person name="Labbe J."/>
            <person name="Jacobson D."/>
            <person name="Doktycz M.J."/>
            <person name="Veneault-Fourrey C."/>
            <person name="Kuo A."/>
            <person name="Mondo S."/>
            <person name="Calhoun S."/>
            <person name="Riley R."/>
            <person name="Ohm R."/>
            <person name="LaButti K."/>
            <person name="Andreopoulos B."/>
            <person name="Pangilinan J."/>
            <person name="Nolan M."/>
            <person name="Tritt A."/>
            <person name="Clum A."/>
            <person name="Lipzen A."/>
            <person name="Daum C."/>
            <person name="Barry K."/>
            <person name="Grigoriev I.V."/>
            <person name="Vilgalys R."/>
        </authorList>
    </citation>
    <scope>NUCLEOTIDE SEQUENCE</scope>
    <source>
        <strain evidence="2">PMI_201</strain>
    </source>
</reference>
<dbReference type="EMBL" id="JAJTJA010000005">
    <property type="protein sequence ID" value="KAH8699069.1"/>
    <property type="molecule type" value="Genomic_DNA"/>
</dbReference>
<comment type="caution">
    <text evidence="2">The sequence shown here is derived from an EMBL/GenBank/DDBJ whole genome shotgun (WGS) entry which is preliminary data.</text>
</comment>
<dbReference type="PANTHER" id="PTHR43684">
    <property type="match status" value="1"/>
</dbReference>
<dbReference type="Gene3D" id="3.90.226.10">
    <property type="entry name" value="2-enoyl-CoA Hydratase, Chain A, domain 1"/>
    <property type="match status" value="1"/>
</dbReference>
<dbReference type="InterPro" id="IPR051053">
    <property type="entry name" value="ECH/Chromodomain_protein"/>
</dbReference>
<dbReference type="Pfam" id="PF00378">
    <property type="entry name" value="ECH_1"/>
    <property type="match status" value="1"/>
</dbReference>
<dbReference type="CDD" id="cd06558">
    <property type="entry name" value="crotonase-like"/>
    <property type="match status" value="1"/>
</dbReference>
<dbReference type="Gene3D" id="1.10.12.10">
    <property type="entry name" value="Lyase 2-enoyl-coa Hydratase, Chain A, domain 2"/>
    <property type="match status" value="1"/>
</dbReference>
<sequence length="311" mass="34007">MIPSPEPVVIPTSYEAVPTTDIKVFHHPRGSKEATSVIVVTLNRPQNQNAFTISMMDDFEKLFPIFDVDERVKVIVLTGAGKTFCAGADLDIGFHGDGGRSVDYRDPGGRLALAIYRCRKPTIAAMQGSAVGLGMTMTLPAAIRIGYERAKYGFVFARRGVTMESSSSFFLPRLIGYSCAMYLLTTGGVFPPNSKHFGTLFAEIFPEPSQVLQRALELATEIAENVSPLASYLNRSLMWRNPGSAEGAHLVDSAVLSHMFSAKDQKEGVSAFFERRKPNFTATIEEDGPPNFPWWQEVDTGSRAKAGSAKI</sequence>
<comment type="similarity">
    <text evidence="1">Belongs to the enoyl-CoA hydratase/isomerase family.</text>
</comment>
<protein>
    <submittedName>
        <fullName evidence="2">ClpP/crotonase-like domain-containing protein</fullName>
    </submittedName>
</protein>
<evidence type="ECO:0000313" key="2">
    <source>
        <dbReference type="EMBL" id="KAH8699069.1"/>
    </source>
</evidence>
<organism evidence="2 3">
    <name type="scientific">Talaromyces proteolyticus</name>
    <dbReference type="NCBI Taxonomy" id="1131652"/>
    <lineage>
        <taxon>Eukaryota</taxon>
        <taxon>Fungi</taxon>
        <taxon>Dikarya</taxon>
        <taxon>Ascomycota</taxon>
        <taxon>Pezizomycotina</taxon>
        <taxon>Eurotiomycetes</taxon>
        <taxon>Eurotiomycetidae</taxon>
        <taxon>Eurotiales</taxon>
        <taxon>Trichocomaceae</taxon>
        <taxon>Talaromyces</taxon>
        <taxon>Talaromyces sect. Bacilispori</taxon>
    </lineage>
</organism>
<evidence type="ECO:0000256" key="1">
    <source>
        <dbReference type="ARBA" id="ARBA00005254"/>
    </source>
</evidence>
<dbReference type="InterPro" id="IPR029045">
    <property type="entry name" value="ClpP/crotonase-like_dom_sf"/>
</dbReference>
<dbReference type="PANTHER" id="PTHR43684:SF4">
    <property type="entry name" value="ENOYL-COA HYDRATASE_ISOMERASE FAMILY PROTEIN (AFU_ORTHOLOGUE AFUA_1G01890)"/>
    <property type="match status" value="1"/>
</dbReference>
<dbReference type="AlphaFoldDB" id="A0AAD4KV86"/>
<dbReference type="Proteomes" id="UP001201262">
    <property type="component" value="Unassembled WGS sequence"/>
</dbReference>